<feature type="region of interest" description="Disordered" evidence="1">
    <location>
        <begin position="76"/>
        <end position="100"/>
    </location>
</feature>
<proteinExistence type="predicted"/>
<evidence type="ECO:0000256" key="1">
    <source>
        <dbReference type="SAM" id="MobiDB-lite"/>
    </source>
</evidence>
<organism evidence="2 3">
    <name type="scientific">Ancylostoma ceylanicum</name>
    <dbReference type="NCBI Taxonomy" id="53326"/>
    <lineage>
        <taxon>Eukaryota</taxon>
        <taxon>Metazoa</taxon>
        <taxon>Ecdysozoa</taxon>
        <taxon>Nematoda</taxon>
        <taxon>Chromadorea</taxon>
        <taxon>Rhabditida</taxon>
        <taxon>Rhabditina</taxon>
        <taxon>Rhabditomorpha</taxon>
        <taxon>Strongyloidea</taxon>
        <taxon>Ancylostomatidae</taxon>
        <taxon>Ancylostomatinae</taxon>
        <taxon>Ancylostoma</taxon>
    </lineage>
</organism>
<feature type="compositionally biased region" description="Basic residues" evidence="1">
    <location>
        <begin position="90"/>
        <end position="100"/>
    </location>
</feature>
<name>A0A016WUU1_9BILA</name>
<evidence type="ECO:0000313" key="2">
    <source>
        <dbReference type="EMBL" id="EYC43534.1"/>
    </source>
</evidence>
<accession>A0A016WUU1</accession>
<keyword evidence="3" id="KW-1185">Reference proteome</keyword>
<dbReference type="Proteomes" id="UP000024635">
    <property type="component" value="Unassembled WGS sequence"/>
</dbReference>
<evidence type="ECO:0000313" key="3">
    <source>
        <dbReference type="Proteomes" id="UP000024635"/>
    </source>
</evidence>
<sequence length="100" mass="11490">MFGVAPITAKMREARLRWYRHVLRSEDSSVAKSAMNTTVEGRRPRGRPKTRWLDRIEDDMRLLKLVWMTCSIEGNGAVVRGTPTPEHEKQARKKKKGVAT</sequence>
<reference evidence="3" key="1">
    <citation type="journal article" date="2015" name="Nat. Genet.">
        <title>The genome and transcriptome of the zoonotic hookworm Ancylostoma ceylanicum identify infection-specific gene families.</title>
        <authorList>
            <person name="Schwarz E.M."/>
            <person name="Hu Y."/>
            <person name="Antoshechkin I."/>
            <person name="Miller M.M."/>
            <person name="Sternberg P.W."/>
            <person name="Aroian R.V."/>
        </authorList>
    </citation>
    <scope>NUCLEOTIDE SEQUENCE</scope>
    <source>
        <strain evidence="3">HY135</strain>
    </source>
</reference>
<gene>
    <name evidence="2" type="primary">Acey_s0490.g2377</name>
    <name evidence="2" type="ORF">Y032_0490g2377</name>
</gene>
<dbReference type="OrthoDB" id="5854359at2759"/>
<comment type="caution">
    <text evidence="2">The sequence shown here is derived from an EMBL/GenBank/DDBJ whole genome shotgun (WGS) entry which is preliminary data.</text>
</comment>
<protein>
    <submittedName>
        <fullName evidence="2">Uncharacterized protein</fullName>
    </submittedName>
</protein>
<dbReference type="AlphaFoldDB" id="A0A016WUU1"/>
<dbReference type="EMBL" id="JARK01000090">
    <property type="protein sequence ID" value="EYC43534.1"/>
    <property type="molecule type" value="Genomic_DNA"/>
</dbReference>